<evidence type="ECO:0000313" key="1">
    <source>
        <dbReference type="EMBL" id="CAK9135051.1"/>
    </source>
</evidence>
<sequence>MSAVKDGAVACNGFPVGLRVLVVDGSSPDLKILARILQTCHYEDSTMTESRELGIPLYSKAHEYRSMNLISEFPMDVFGYTISLCTQNELRYANGQRMLCLSFGSVEDTNMLVINFNCCADVVSKKILELVHASNVCGISRENVASHLQTDRDAFRFRKGCCLCLCRHLLVGNVYLKAEE</sequence>
<dbReference type="EMBL" id="CAUOFW020000689">
    <property type="protein sequence ID" value="CAK9135051.1"/>
    <property type="molecule type" value="Genomic_DNA"/>
</dbReference>
<accession>A0ABC8QQQ8</accession>
<name>A0ABC8QQQ8_9AQUA</name>
<dbReference type="Proteomes" id="UP001642360">
    <property type="component" value="Unassembled WGS sequence"/>
</dbReference>
<comment type="caution">
    <text evidence="1">The sequence shown here is derived from an EMBL/GenBank/DDBJ whole genome shotgun (WGS) entry which is preliminary data.</text>
</comment>
<protein>
    <submittedName>
        <fullName evidence="1">Uncharacterized protein</fullName>
    </submittedName>
</protein>
<dbReference type="Gene3D" id="1.10.10.60">
    <property type="entry name" value="Homeodomain-like"/>
    <property type="match status" value="1"/>
</dbReference>
<organism evidence="1 2">
    <name type="scientific">Ilex paraguariensis</name>
    <name type="common">yerba mate</name>
    <dbReference type="NCBI Taxonomy" id="185542"/>
    <lineage>
        <taxon>Eukaryota</taxon>
        <taxon>Viridiplantae</taxon>
        <taxon>Streptophyta</taxon>
        <taxon>Embryophyta</taxon>
        <taxon>Tracheophyta</taxon>
        <taxon>Spermatophyta</taxon>
        <taxon>Magnoliopsida</taxon>
        <taxon>eudicotyledons</taxon>
        <taxon>Gunneridae</taxon>
        <taxon>Pentapetalae</taxon>
        <taxon>asterids</taxon>
        <taxon>campanulids</taxon>
        <taxon>Aquifoliales</taxon>
        <taxon>Aquifoliaceae</taxon>
        <taxon>Ilex</taxon>
    </lineage>
</organism>
<reference evidence="1 2" key="1">
    <citation type="submission" date="2024-02" db="EMBL/GenBank/DDBJ databases">
        <authorList>
            <person name="Vignale AGUSTIN F."/>
            <person name="Sosa J E."/>
            <person name="Modenutti C."/>
        </authorList>
    </citation>
    <scope>NUCLEOTIDE SEQUENCE [LARGE SCALE GENOMIC DNA]</scope>
</reference>
<evidence type="ECO:0000313" key="2">
    <source>
        <dbReference type="Proteomes" id="UP001642360"/>
    </source>
</evidence>
<gene>
    <name evidence="1" type="ORF">ILEXP_LOCUS1974</name>
</gene>
<keyword evidence="2" id="KW-1185">Reference proteome</keyword>
<dbReference type="AlphaFoldDB" id="A0ABC8QQQ8"/>
<proteinExistence type="predicted"/>